<comment type="caution">
    <text evidence="12">The sequence shown here is derived from an EMBL/GenBank/DDBJ whole genome shotgun (WGS) entry which is preliminary data.</text>
</comment>
<dbReference type="SUPFAM" id="SSF101898">
    <property type="entry name" value="NHL repeat"/>
    <property type="match status" value="1"/>
</dbReference>
<dbReference type="RefSeq" id="WP_307398110.1">
    <property type="nucleotide sequence ID" value="NZ_BAAADK010000027.1"/>
</dbReference>
<feature type="transmembrane region" description="Helical" evidence="9">
    <location>
        <begin position="522"/>
        <end position="545"/>
    </location>
</feature>
<sequence length="692" mass="78471">MSFIKKLLLLTLLFLLVFSSVAGADSPFVTYTVDRSGSPLITQSAYQAIGLIDGSSIEEYDESGEPVYSPLSNPEDLFIDQEDRIYVADSGNSRIVVFDQNGQHLQTLGEDKLQEPTGVFVTNEGMIFVADYRQEKIFQFDQEGQVVQEIGRPDTLLFGQRTPFKPRKVIVDQRNNLYVVSEGSIHGLIQLSSEGSFQGYFGANITGGGFTRALQRLFFTDEQLSRLGSQLPPSITNTAIDEEGLIYTTTLGVQQDEIKKLNVAGNNLLPSQRYAFLTYSGRPTVSAIAINEIGNIIALDAQNSMFYEYDREGNLLFVFGGEYRDSQRLGLFQTPLAIAVNSEGMLFVLDQQRNNIQLLRPTEFTNVVHSAIALYNDGRYVESEELWAEVLRYNSMFDLAQTGIGMAAFKRGDYEQALESFVISRDKREYSNAYWEIRREWLMNNASWILLTIVGFAIANPTLKRLHRRTSFANGLLRLIDRVKNQALIKHLGHVFRIMRHPFEGFWELRNEGKASVRSATILYILFFIVYVFELFTTSFLFSNLDVINLSLTTELYILYIPIIAWVISNYLVSTINDGEGRFRDVYTGTAYALSPYIVFGIPLAILSNGLTLMEKVIYDYTKIGIILWCAMLVVIMVKEIHDYEIGKTIKNIFITIFGMIMIGIIAFIVFGLSNQVWDFIYSIIQEVRVRG</sequence>
<dbReference type="Pfam" id="PF04893">
    <property type="entry name" value="Yip1"/>
    <property type="match status" value="1"/>
</dbReference>
<feature type="transmembrane region" description="Helical" evidence="9">
    <location>
        <begin position="618"/>
        <end position="638"/>
    </location>
</feature>
<feature type="transmembrane region" description="Helical" evidence="9">
    <location>
        <begin position="586"/>
        <end position="606"/>
    </location>
</feature>
<dbReference type="GO" id="GO:0003677">
    <property type="term" value="F:DNA binding"/>
    <property type="evidence" value="ECO:0007669"/>
    <property type="project" value="UniProtKB-KW"/>
</dbReference>
<evidence type="ECO:0000256" key="1">
    <source>
        <dbReference type="ARBA" id="ARBA00004141"/>
    </source>
</evidence>
<feature type="transmembrane region" description="Helical" evidence="9">
    <location>
        <begin position="441"/>
        <end position="459"/>
    </location>
</feature>
<feature type="transmembrane region" description="Helical" evidence="9">
    <location>
        <begin position="557"/>
        <end position="574"/>
    </location>
</feature>
<evidence type="ECO:0000259" key="11">
    <source>
        <dbReference type="Pfam" id="PF04893"/>
    </source>
</evidence>
<proteinExistence type="predicted"/>
<dbReference type="PANTHER" id="PTHR10680:SF28">
    <property type="entry name" value="SMP-30_GLUCONOLACTONASE_LRE-LIKE REGION DOMAIN-CONTAINING PROTEIN"/>
    <property type="match status" value="1"/>
</dbReference>
<evidence type="ECO:0000256" key="6">
    <source>
        <dbReference type="ARBA" id="ARBA00023136"/>
    </source>
</evidence>
<feature type="domain" description="Yip1" evidence="11">
    <location>
        <begin position="497"/>
        <end position="667"/>
    </location>
</feature>
<accession>A0ABT9W5Q5</accession>
<comment type="subcellular location">
    <subcellularLocation>
        <location evidence="1">Membrane</location>
        <topology evidence="1">Multi-pass membrane protein</topology>
    </subcellularLocation>
</comment>
<dbReference type="CDD" id="cd05819">
    <property type="entry name" value="NHL"/>
    <property type="match status" value="1"/>
</dbReference>
<dbReference type="InterPro" id="IPR001258">
    <property type="entry name" value="NHL_repeat"/>
</dbReference>
<evidence type="ECO:0000256" key="10">
    <source>
        <dbReference type="SAM" id="SignalP"/>
    </source>
</evidence>
<keyword evidence="12" id="KW-0238">DNA-binding</keyword>
<evidence type="ECO:0000256" key="3">
    <source>
        <dbReference type="ARBA" id="ARBA00022729"/>
    </source>
</evidence>
<evidence type="ECO:0000256" key="5">
    <source>
        <dbReference type="ARBA" id="ARBA00022989"/>
    </source>
</evidence>
<name>A0ABT9W5Q5_9BACI</name>
<evidence type="ECO:0000313" key="13">
    <source>
        <dbReference type="Proteomes" id="UP001235840"/>
    </source>
</evidence>
<feature type="repeat" description="NHL" evidence="8">
    <location>
        <begin position="70"/>
        <end position="101"/>
    </location>
</feature>
<evidence type="ECO:0000256" key="9">
    <source>
        <dbReference type="SAM" id="Phobius"/>
    </source>
</evidence>
<dbReference type="InterPro" id="IPR011990">
    <property type="entry name" value="TPR-like_helical_dom_sf"/>
</dbReference>
<feature type="signal peptide" evidence="10">
    <location>
        <begin position="1"/>
        <end position="24"/>
    </location>
</feature>
<dbReference type="Gene3D" id="2.120.10.30">
    <property type="entry name" value="TolB, C-terminal domain"/>
    <property type="match status" value="1"/>
</dbReference>
<dbReference type="Proteomes" id="UP001235840">
    <property type="component" value="Unassembled WGS sequence"/>
</dbReference>
<keyword evidence="13" id="KW-1185">Reference proteome</keyword>
<gene>
    <name evidence="12" type="ORF">J2S11_004369</name>
</gene>
<keyword evidence="4" id="KW-0677">Repeat</keyword>
<dbReference type="InterPro" id="IPR006977">
    <property type="entry name" value="Yip1_dom"/>
</dbReference>
<dbReference type="InterPro" id="IPR011042">
    <property type="entry name" value="6-blade_b-propeller_TolB-like"/>
</dbReference>
<evidence type="ECO:0000313" key="12">
    <source>
        <dbReference type="EMBL" id="MDQ0168407.1"/>
    </source>
</evidence>
<dbReference type="SUPFAM" id="SSF48452">
    <property type="entry name" value="TPR-like"/>
    <property type="match status" value="1"/>
</dbReference>
<keyword evidence="3 10" id="KW-0732">Signal</keyword>
<keyword evidence="7" id="KW-0325">Glycoprotein</keyword>
<dbReference type="PANTHER" id="PTHR10680">
    <property type="entry name" value="PEPTIDYL-GLYCINE ALPHA-AMIDATING MONOOXYGENASE"/>
    <property type="match status" value="1"/>
</dbReference>
<evidence type="ECO:0000256" key="8">
    <source>
        <dbReference type="PROSITE-ProRule" id="PRU00504"/>
    </source>
</evidence>
<evidence type="ECO:0000256" key="2">
    <source>
        <dbReference type="ARBA" id="ARBA00022692"/>
    </source>
</evidence>
<keyword evidence="5 9" id="KW-1133">Transmembrane helix</keyword>
<dbReference type="PROSITE" id="PS51125">
    <property type="entry name" value="NHL"/>
    <property type="match status" value="1"/>
</dbReference>
<reference evidence="12 13" key="1">
    <citation type="submission" date="2023-07" db="EMBL/GenBank/DDBJ databases">
        <title>Genomic Encyclopedia of Type Strains, Phase IV (KMG-IV): sequencing the most valuable type-strain genomes for metagenomic binning, comparative biology and taxonomic classification.</title>
        <authorList>
            <person name="Goeker M."/>
        </authorList>
    </citation>
    <scope>NUCLEOTIDE SEQUENCE [LARGE SCALE GENOMIC DNA]</scope>
    <source>
        <strain evidence="12 13">DSM 12751</strain>
    </source>
</reference>
<dbReference type="Pfam" id="PF01436">
    <property type="entry name" value="NHL"/>
    <property type="match status" value="1"/>
</dbReference>
<keyword evidence="6 9" id="KW-0472">Membrane</keyword>
<protein>
    <submittedName>
        <fullName evidence="12">DNA-binding beta-propeller fold protein YncE</fullName>
    </submittedName>
</protein>
<evidence type="ECO:0000256" key="4">
    <source>
        <dbReference type="ARBA" id="ARBA00022737"/>
    </source>
</evidence>
<dbReference type="Gene3D" id="2.40.10.500">
    <property type="match status" value="1"/>
</dbReference>
<feature type="transmembrane region" description="Helical" evidence="9">
    <location>
        <begin position="650"/>
        <end position="673"/>
    </location>
</feature>
<feature type="chain" id="PRO_5045606048" evidence="10">
    <location>
        <begin position="25"/>
        <end position="692"/>
    </location>
</feature>
<keyword evidence="2 9" id="KW-0812">Transmembrane</keyword>
<dbReference type="EMBL" id="JAUSTY010000031">
    <property type="protein sequence ID" value="MDQ0168407.1"/>
    <property type="molecule type" value="Genomic_DNA"/>
</dbReference>
<dbReference type="Gene3D" id="1.25.40.10">
    <property type="entry name" value="Tetratricopeptide repeat domain"/>
    <property type="match status" value="1"/>
</dbReference>
<evidence type="ECO:0000256" key="7">
    <source>
        <dbReference type="ARBA" id="ARBA00023180"/>
    </source>
</evidence>
<organism evidence="12 13">
    <name type="scientific">Caldalkalibacillus horti</name>
    <dbReference type="NCBI Taxonomy" id="77523"/>
    <lineage>
        <taxon>Bacteria</taxon>
        <taxon>Bacillati</taxon>
        <taxon>Bacillota</taxon>
        <taxon>Bacilli</taxon>
        <taxon>Bacillales</taxon>
        <taxon>Bacillaceae</taxon>
        <taxon>Caldalkalibacillus</taxon>
    </lineage>
</organism>